<dbReference type="SUPFAM" id="SSF46785">
    <property type="entry name" value="Winged helix' DNA-binding domain"/>
    <property type="match status" value="1"/>
</dbReference>
<dbReference type="PROSITE" id="PS50931">
    <property type="entry name" value="HTH_LYSR"/>
    <property type="match status" value="1"/>
</dbReference>
<dbReference type="CDD" id="cd05466">
    <property type="entry name" value="PBP2_LTTR_substrate"/>
    <property type="match status" value="1"/>
</dbReference>
<keyword evidence="2" id="KW-0805">Transcription regulation</keyword>
<evidence type="ECO:0000313" key="7">
    <source>
        <dbReference type="Proteomes" id="UP000017819"/>
    </source>
</evidence>
<keyword evidence="3" id="KW-0238">DNA-binding</keyword>
<dbReference type="PRINTS" id="PR00039">
    <property type="entry name" value="HTHLYSR"/>
</dbReference>
<evidence type="ECO:0000256" key="3">
    <source>
        <dbReference type="ARBA" id="ARBA00023125"/>
    </source>
</evidence>
<dbReference type="InterPro" id="IPR036390">
    <property type="entry name" value="WH_DNA-bd_sf"/>
</dbReference>
<evidence type="ECO:0000256" key="1">
    <source>
        <dbReference type="ARBA" id="ARBA00009437"/>
    </source>
</evidence>
<organism evidence="6 7">
    <name type="scientific">Lutibaculum baratangense AMV1</name>
    <dbReference type="NCBI Taxonomy" id="631454"/>
    <lineage>
        <taxon>Bacteria</taxon>
        <taxon>Pseudomonadati</taxon>
        <taxon>Pseudomonadota</taxon>
        <taxon>Alphaproteobacteria</taxon>
        <taxon>Hyphomicrobiales</taxon>
        <taxon>Tepidamorphaceae</taxon>
        <taxon>Lutibaculum</taxon>
    </lineage>
</organism>
<evidence type="ECO:0000259" key="5">
    <source>
        <dbReference type="PROSITE" id="PS50931"/>
    </source>
</evidence>
<keyword evidence="7" id="KW-1185">Reference proteome</keyword>
<evidence type="ECO:0000256" key="4">
    <source>
        <dbReference type="ARBA" id="ARBA00023163"/>
    </source>
</evidence>
<dbReference type="Proteomes" id="UP000017819">
    <property type="component" value="Unassembled WGS sequence"/>
</dbReference>
<dbReference type="PANTHER" id="PTHR30126">
    <property type="entry name" value="HTH-TYPE TRANSCRIPTIONAL REGULATOR"/>
    <property type="match status" value="1"/>
</dbReference>
<dbReference type="RefSeq" id="WP_023430601.1">
    <property type="nucleotide sequence ID" value="NZ_AWXZ01000012.1"/>
</dbReference>
<dbReference type="eggNOG" id="COG0583">
    <property type="taxonomic scope" value="Bacteria"/>
</dbReference>
<comment type="caution">
    <text evidence="6">The sequence shown here is derived from an EMBL/GenBank/DDBJ whole genome shotgun (WGS) entry which is preliminary data.</text>
</comment>
<dbReference type="Gene3D" id="3.40.190.10">
    <property type="entry name" value="Periplasmic binding protein-like II"/>
    <property type="match status" value="2"/>
</dbReference>
<name>V4RP34_9HYPH</name>
<keyword evidence="4" id="KW-0804">Transcription</keyword>
<dbReference type="PANTHER" id="PTHR30126:SF77">
    <property type="entry name" value="TRANSCRIPTIONAL REGULATORY PROTEIN"/>
    <property type="match status" value="1"/>
</dbReference>
<dbReference type="SUPFAM" id="SSF53850">
    <property type="entry name" value="Periplasmic binding protein-like II"/>
    <property type="match status" value="1"/>
</dbReference>
<evidence type="ECO:0000313" key="6">
    <source>
        <dbReference type="EMBL" id="ESR27024.1"/>
    </source>
</evidence>
<dbReference type="AlphaFoldDB" id="V4RP34"/>
<proteinExistence type="inferred from homology"/>
<dbReference type="Gene3D" id="1.10.10.10">
    <property type="entry name" value="Winged helix-like DNA-binding domain superfamily/Winged helix DNA-binding domain"/>
    <property type="match status" value="1"/>
</dbReference>
<dbReference type="EMBL" id="AWXZ01000012">
    <property type="protein sequence ID" value="ESR27024.1"/>
    <property type="molecule type" value="Genomic_DNA"/>
</dbReference>
<protein>
    <submittedName>
        <fullName evidence="6">Transcriptional regulator, LysR family</fullName>
    </submittedName>
</protein>
<dbReference type="InterPro" id="IPR005119">
    <property type="entry name" value="LysR_subst-bd"/>
</dbReference>
<comment type="similarity">
    <text evidence="1">Belongs to the LysR transcriptional regulatory family.</text>
</comment>
<accession>V4RP34</accession>
<dbReference type="Pfam" id="PF03466">
    <property type="entry name" value="LysR_substrate"/>
    <property type="match status" value="1"/>
</dbReference>
<dbReference type="Pfam" id="PF00126">
    <property type="entry name" value="HTH_1"/>
    <property type="match status" value="1"/>
</dbReference>
<dbReference type="InterPro" id="IPR000847">
    <property type="entry name" value="LysR_HTH_N"/>
</dbReference>
<dbReference type="GO" id="GO:0003700">
    <property type="term" value="F:DNA-binding transcription factor activity"/>
    <property type="evidence" value="ECO:0007669"/>
    <property type="project" value="InterPro"/>
</dbReference>
<dbReference type="InterPro" id="IPR036388">
    <property type="entry name" value="WH-like_DNA-bd_sf"/>
</dbReference>
<dbReference type="GO" id="GO:0000976">
    <property type="term" value="F:transcription cis-regulatory region binding"/>
    <property type="evidence" value="ECO:0007669"/>
    <property type="project" value="TreeGrafter"/>
</dbReference>
<gene>
    <name evidence="6" type="ORF">N177_0450</name>
</gene>
<feature type="domain" description="HTH lysR-type" evidence="5">
    <location>
        <begin position="12"/>
        <end position="69"/>
    </location>
</feature>
<dbReference type="OrthoDB" id="9791253at2"/>
<dbReference type="STRING" id="631454.N177_0450"/>
<reference evidence="6 7" key="1">
    <citation type="journal article" date="2014" name="Genome Announc.">
        <title>Draft Genome Sequence of Lutibaculum baratangense Strain AMV1T, Isolated from a Mud Volcano in Andamans, India.</title>
        <authorList>
            <person name="Singh A."/>
            <person name="Sreenivas A."/>
            <person name="Sathyanarayana Reddy G."/>
            <person name="Pinnaka A.K."/>
            <person name="Shivaji S."/>
        </authorList>
    </citation>
    <scope>NUCLEOTIDE SEQUENCE [LARGE SCALE GENOMIC DNA]</scope>
    <source>
        <strain evidence="6 7">AMV1</strain>
    </source>
</reference>
<evidence type="ECO:0000256" key="2">
    <source>
        <dbReference type="ARBA" id="ARBA00023015"/>
    </source>
</evidence>
<sequence length="317" mass="34557">MAIPAARDVTTVNLKFLETLVCVAELNNLHQVAERLHTTQPTISSRIKALEQELGVTLIERGPRGVALTAKGMEAVAFARDLVARSNSMRARISDPATLGGIVRIGVIGTIIHTWLPSLIERLRGDYRKVIFEIESNTSVRMVEQLVSGQLDVGLLMGPVDSPGVGNVDLGAFDMAWVAKPGQFRLPPEIDVTDLADLPILSYPRGSKPYWMIEQYFRDSDVRRPLLNCSNSLASIIRLAIGGIGIAAIPPITIREELAAGQLEILPVRHVIPPLGFHASYRTGRGSELAEAIAMYAREEAMLFADTHAPMGVSRPQ</sequence>